<accession>D1ALU2</accession>
<keyword evidence="4" id="KW-1185">Reference proteome</keyword>
<reference evidence="4" key="1">
    <citation type="submission" date="2009-09" db="EMBL/GenBank/DDBJ databases">
        <title>The complete chromosome of Sebaldella termitidis ATCC 33386.</title>
        <authorList>
            <consortium name="US DOE Joint Genome Institute (JGI-PGF)"/>
            <person name="Lucas S."/>
            <person name="Copeland A."/>
            <person name="Lapidus A."/>
            <person name="Glavina del Rio T."/>
            <person name="Dalin E."/>
            <person name="Tice H."/>
            <person name="Bruce D."/>
            <person name="Goodwin L."/>
            <person name="Pitluck S."/>
            <person name="Kyrpides N."/>
            <person name="Mavromatis K."/>
            <person name="Ivanova N."/>
            <person name="Mikhailova N."/>
            <person name="Sims D."/>
            <person name="Meincke L."/>
            <person name="Brettin T."/>
            <person name="Detter J.C."/>
            <person name="Han C."/>
            <person name="Larimer F."/>
            <person name="Land M."/>
            <person name="Hauser L."/>
            <person name="Markowitz V."/>
            <person name="Cheng J.F."/>
            <person name="Hugenholtz P."/>
            <person name="Woyke T."/>
            <person name="Wu D."/>
            <person name="Eisen J.A."/>
        </authorList>
    </citation>
    <scope>NUCLEOTIDE SEQUENCE [LARGE SCALE GENOMIC DNA]</scope>
    <source>
        <strain evidence="4">ATCC 33386 / NCTC 11300</strain>
    </source>
</reference>
<sequence>MKVNKKMLTMLALNILAVMPAIAGESKTDRLYNNIVKNIQTGKSNNSNYKLIENILKQKNKDLKDLYLQGNYVEKPEYLEWQIFFSGFYEEYNNGKDNTGENAEYNSKTSGYYDANGNYVLTEHSVNGIPVKPYAEAQDGKYINLGINIQVKEVVKDVLTLNPSPVVPVNLALSIGNVSVPVIGSIAPVNVPQFSITQPNINITTPAGINIVIPSLSAYTNWTSITGAQWANNTQYGNVNLTSPSYKTSDGINAIAQYTISGDYYADSDTIMYVDVSQTRAVTVDLTEDLGKPSSNVYTTFTNYGKIYLTALSTAGLEIQSDNRGEHPTLKNSGLIEGQNKTQVGMIFTPEGSTDINATYIMENTSSGQIIMGGNDSSGMAVNKMGARPLFLINALNTGLIETRGLNNYGIALDLNNLNSASSILNKGIINVKGDKSGGIVLKGSIGNTDDNVVNKGNINVTSSTSFGIYSNVSDTKYVNEGNIDLTSAANSIGLRNEGGLLKNGSNGIINLTNGTNNIGLYSTDGTTENNGKIIISNGTDNIGIYAKGSGTSVVNSGEINAVSSGKIKGIAVTDNADITNTKDIKLNGQSGSVGIYASNYGTFTSSGTGDVDIKVSGTDSVGIYSENNGLVAVNGNIEAADNAINLYASNGKILLTDAALTTKANSLLFYMTNNGKFSLTNTQADIENSGAAFYYDASSLGAITSGIMSGYISNMFLSGSNSVLNMSQDSILVSVNNAAVNLSNLPDLRTTLGSVGINVSGTGYKSYLLYKSNLTVDQNANLDTDILGTIGLSATGVVNNSEITGTLADKKAIAVENEDLSAKSAVTITNNNSIILSGNNSMGIYTNYGIINNSSGKIIKLTGDNSVGLYATNGTSVQNSGDIYINGAGIYATSYKADGVSQTFGDGKTSIVNSGTVTSGSKANSVGIYSRNNSGGTVSSNDFTLDLSSGEINMTGSSGGTAVYAEKTKVTDSGSTISVGEKGIALYAKDSDVTLNGSVINLLGDNAIGFYLEGGTAFNGTGTINIDGKNIILMIPGASTTVSNNFTVGTVTSGSTYTLNAMVDSIYTYTGTAALESNGTLINGVRTAAYIGNPGGVYANPGAENIGAIVLNGQYTAGGTLPAGMSAGVDGENAGTVILGNASAGLYGTNGTRLGNTGTIQVNDNSGAIITSGSGSLGQNSGFISIGANSQAIYVKNGDTVNNMAFGSIESAGQKAVGLFADTVNTVVNDGYINMTGANSMGIYTAGANSTSITNNGAVTIGASSDPDNPSIGIYSSSSSVINNNGSIASGENSVGIYSNNGTVNQNGALNVGTNGIGLYLSGGAANITSNASFSLGTNAAGVYAENAGISNASNMSVNNNSYGFVLTNSAFSNTANNVSLGTNSVFVYAGGGTNINNGNIIMNGSDNIAFYTFDGARVENYGTITGTAGTANVGIYNKGGSVLNDVSGVISVGDSILANEEYAVGIYGVNSAISNSGTIYAGSGAVGIAAEGGRAENTGNITAVGTQSIGMYTEGGIIVNETGGLITVSGKDAIGMAGKGSGSQIINNGIINVTGNNSKGIYGVEGATVINNGKIYAAGSNAAGIVLDSKSTLVVSGTGEIITNSIAAGNSYREMTAYDTPEIINSGVIQVLEKFETDGLKVTIKVDPSSMTTPETSVVSSGGYDNVDMDAEYLISNAVKIKAPSFSISNAMEITADYALGTNLNKYKLEDVLVSGSNVAANSSDIAVKSRSLTWEATPVTNSKGNIDIWMTRISYSKFTDGLWYEDFGRTLDEKYTSAGNDDALKIYDKIDLIENEVDFRHVMGSMAGNIYANINQREEDITGAFENTLQLLQNSENNTKENVKLGVIAGKGKNKEETDGVAGYDYTTTGILALREVERTYKHTFGYSLGYTHTGFEFQDGNESEEWVDTIQLGVHNKYKTNGWALRNDFTGRASIHNTDRNIDWPSPNNRSEMNGTYETYSVTSDNILGKEIELSKNVSLMPYGAFRLMYVTRPSFSESGLEALEIEGNDVWSVKPGAGLELNGKVSLGRNWQLKGTLDFLYEYELADMNVREKAKLNAIEDGYHKLSKPQDENGIFSTKAAVGLEAADRYGIFLTGEYKTGNNSKNDYRTGVVLKAVF</sequence>
<dbReference type="Pfam" id="PF03797">
    <property type="entry name" value="Autotransporter"/>
    <property type="match status" value="1"/>
</dbReference>
<dbReference type="KEGG" id="str:Sterm_0326"/>
<dbReference type="SMART" id="SM00869">
    <property type="entry name" value="Autotransporter"/>
    <property type="match status" value="1"/>
</dbReference>
<keyword evidence="1" id="KW-0732">Signal</keyword>
<name>D1ALU2_SEBTE</name>
<dbReference type="RefSeq" id="WP_012859809.1">
    <property type="nucleotide sequence ID" value="NC_013517.1"/>
</dbReference>
<proteinExistence type="predicted"/>
<dbReference type="Pfam" id="PF25783">
    <property type="entry name" value="BigA_beta"/>
    <property type="match status" value="1"/>
</dbReference>
<evidence type="ECO:0000313" key="3">
    <source>
        <dbReference type="EMBL" id="ACZ07210.1"/>
    </source>
</evidence>
<dbReference type="EMBL" id="CP001739">
    <property type="protein sequence ID" value="ACZ07210.1"/>
    <property type="molecule type" value="Genomic_DNA"/>
</dbReference>
<feature type="chain" id="PRO_5003020278" evidence="1">
    <location>
        <begin position="24"/>
        <end position="2123"/>
    </location>
</feature>
<evidence type="ECO:0000259" key="2">
    <source>
        <dbReference type="PROSITE" id="PS51208"/>
    </source>
</evidence>
<dbReference type="InterPro" id="IPR005546">
    <property type="entry name" value="Autotransporte_beta"/>
</dbReference>
<dbReference type="InterPro" id="IPR036709">
    <property type="entry name" value="Autotransporte_beta_dom_sf"/>
</dbReference>
<dbReference type="HOGENOM" id="CLU_229799_0_0_0"/>
<dbReference type="eggNOG" id="COG4625">
    <property type="taxonomic scope" value="Bacteria"/>
</dbReference>
<dbReference type="Proteomes" id="UP000000845">
    <property type="component" value="Chromosome"/>
</dbReference>
<reference evidence="3 4" key="2">
    <citation type="journal article" date="2010" name="Stand. Genomic Sci.">
        <title>Complete genome sequence of Sebaldella termitidis type strain (NCTC 11300).</title>
        <authorList>
            <person name="Harmon-Smith M."/>
            <person name="Celia L."/>
            <person name="Chertkov O."/>
            <person name="Lapidus A."/>
            <person name="Copeland A."/>
            <person name="Glavina Del Rio T."/>
            <person name="Nolan M."/>
            <person name="Lucas S."/>
            <person name="Tice H."/>
            <person name="Cheng J.F."/>
            <person name="Han C."/>
            <person name="Detter J.C."/>
            <person name="Bruce D."/>
            <person name="Goodwin L."/>
            <person name="Pitluck S."/>
            <person name="Pati A."/>
            <person name="Liolios K."/>
            <person name="Ivanova N."/>
            <person name="Mavromatis K."/>
            <person name="Mikhailova N."/>
            <person name="Chen A."/>
            <person name="Palaniappan K."/>
            <person name="Land M."/>
            <person name="Hauser L."/>
            <person name="Chang Y.J."/>
            <person name="Jeffries C.D."/>
            <person name="Brettin T."/>
            <person name="Goker M."/>
            <person name="Beck B."/>
            <person name="Bristow J."/>
            <person name="Eisen J.A."/>
            <person name="Markowitz V."/>
            <person name="Hugenholtz P."/>
            <person name="Kyrpides N.C."/>
            <person name="Klenk H.P."/>
            <person name="Chen F."/>
        </authorList>
    </citation>
    <scope>NUCLEOTIDE SEQUENCE [LARGE SCALE GENOMIC DNA]</scope>
    <source>
        <strain evidence="4">ATCC 33386 / NCTC 11300</strain>
    </source>
</reference>
<feature type="signal peptide" evidence="1">
    <location>
        <begin position="1"/>
        <end position="23"/>
    </location>
</feature>
<protein>
    <submittedName>
        <fullName evidence="3">Outer membrane autotransporter barrel domain protein</fullName>
    </submittedName>
</protein>
<gene>
    <name evidence="3" type="ordered locus">Sterm_0326</name>
</gene>
<evidence type="ECO:0000256" key="1">
    <source>
        <dbReference type="SAM" id="SignalP"/>
    </source>
</evidence>
<dbReference type="InterPro" id="IPR058034">
    <property type="entry name" value="BigA_beta"/>
</dbReference>
<dbReference type="SUPFAM" id="SSF103515">
    <property type="entry name" value="Autotransporter"/>
    <property type="match status" value="1"/>
</dbReference>
<dbReference type="PROSITE" id="PS51208">
    <property type="entry name" value="AUTOTRANSPORTER"/>
    <property type="match status" value="1"/>
</dbReference>
<feature type="domain" description="Autotransporter" evidence="2">
    <location>
        <begin position="1839"/>
        <end position="2123"/>
    </location>
</feature>
<organism evidence="3 4">
    <name type="scientific">Sebaldella termitidis (strain ATCC 33386 / NCTC 11300)</name>
    <dbReference type="NCBI Taxonomy" id="526218"/>
    <lineage>
        <taxon>Bacteria</taxon>
        <taxon>Fusobacteriati</taxon>
        <taxon>Fusobacteriota</taxon>
        <taxon>Fusobacteriia</taxon>
        <taxon>Fusobacteriales</taxon>
        <taxon>Leptotrichiaceae</taxon>
        <taxon>Sebaldella</taxon>
    </lineage>
</organism>
<evidence type="ECO:0000313" key="4">
    <source>
        <dbReference type="Proteomes" id="UP000000845"/>
    </source>
</evidence>